<organism evidence="1">
    <name type="scientific">marine sediment metagenome</name>
    <dbReference type="NCBI Taxonomy" id="412755"/>
    <lineage>
        <taxon>unclassified sequences</taxon>
        <taxon>metagenomes</taxon>
        <taxon>ecological metagenomes</taxon>
    </lineage>
</organism>
<feature type="non-terminal residue" evidence="1">
    <location>
        <position position="117"/>
    </location>
</feature>
<dbReference type="AlphaFoldDB" id="X0S398"/>
<name>X0S398_9ZZZZ</name>
<dbReference type="EMBL" id="BARS01001719">
    <property type="protein sequence ID" value="GAF75484.1"/>
    <property type="molecule type" value="Genomic_DNA"/>
</dbReference>
<protein>
    <submittedName>
        <fullName evidence="1">Uncharacterized protein</fullName>
    </submittedName>
</protein>
<accession>X0S398</accession>
<proteinExistence type="predicted"/>
<gene>
    <name evidence="1" type="ORF">S01H1_03209</name>
</gene>
<evidence type="ECO:0000313" key="1">
    <source>
        <dbReference type="EMBL" id="GAF75484.1"/>
    </source>
</evidence>
<reference evidence="1" key="1">
    <citation type="journal article" date="2014" name="Front. Microbiol.">
        <title>High frequency of phylogenetically diverse reductive dehalogenase-homologous genes in deep subseafloor sedimentary metagenomes.</title>
        <authorList>
            <person name="Kawai M."/>
            <person name="Futagami T."/>
            <person name="Toyoda A."/>
            <person name="Takaki Y."/>
            <person name="Nishi S."/>
            <person name="Hori S."/>
            <person name="Arai W."/>
            <person name="Tsubouchi T."/>
            <person name="Morono Y."/>
            <person name="Uchiyama I."/>
            <person name="Ito T."/>
            <person name="Fujiyama A."/>
            <person name="Inagaki F."/>
            <person name="Takami H."/>
        </authorList>
    </citation>
    <scope>NUCLEOTIDE SEQUENCE</scope>
    <source>
        <strain evidence="1">Expedition CK06-06</strain>
    </source>
</reference>
<sequence length="117" mass="13816">MDRKDTKTILHALNTLPKAFFVWGILDRRPQRPVEMGERLRREFPYLSQFTFLNRNNFTQYCNRSLKGIVVRDYTYWEYNSFEKEVPTWQLVADSSIQPIAGFLLSKCAEVGLNCES</sequence>
<comment type="caution">
    <text evidence="1">The sequence shown here is derived from an EMBL/GenBank/DDBJ whole genome shotgun (WGS) entry which is preliminary data.</text>
</comment>